<gene>
    <name evidence="18" type="ORF">DD236_02380</name>
</gene>
<keyword evidence="4" id="KW-0963">Cytoplasm</keyword>
<dbReference type="InterPro" id="IPR011004">
    <property type="entry name" value="Trimer_LpxA-like_sf"/>
</dbReference>
<dbReference type="Gene3D" id="2.160.10.10">
    <property type="entry name" value="Hexapeptide repeat proteins"/>
    <property type="match status" value="1"/>
</dbReference>
<name>A0A2V1KES5_9ACTO</name>
<dbReference type="SUPFAM" id="SSF51161">
    <property type="entry name" value="Trimeric LpxA-like enzymes"/>
    <property type="match status" value="1"/>
</dbReference>
<dbReference type="Proteomes" id="UP000245283">
    <property type="component" value="Unassembled WGS sequence"/>
</dbReference>
<evidence type="ECO:0000313" key="18">
    <source>
        <dbReference type="EMBL" id="PWF27769.1"/>
    </source>
</evidence>
<evidence type="ECO:0000256" key="11">
    <source>
        <dbReference type="ARBA" id="ARBA00023268"/>
    </source>
</evidence>
<feature type="domain" description="MobA-like NTP transferase" evidence="17">
    <location>
        <begin position="5"/>
        <end position="117"/>
    </location>
</feature>
<dbReference type="GO" id="GO:0019134">
    <property type="term" value="F:glucosamine-1-phosphate N-acetyltransferase activity"/>
    <property type="evidence" value="ECO:0007669"/>
    <property type="project" value="UniProtKB-EC"/>
</dbReference>
<dbReference type="SUPFAM" id="SSF53448">
    <property type="entry name" value="Nucleotide-diphospho-sugar transferases"/>
    <property type="match status" value="1"/>
</dbReference>
<keyword evidence="7" id="KW-0479">Metal-binding</keyword>
<dbReference type="PANTHER" id="PTHR43584">
    <property type="entry name" value="NUCLEOTIDYL TRANSFERASE"/>
    <property type="match status" value="1"/>
</dbReference>
<evidence type="ECO:0000256" key="6">
    <source>
        <dbReference type="ARBA" id="ARBA00022695"/>
    </source>
</evidence>
<dbReference type="OrthoDB" id="9775031at2"/>
<comment type="caution">
    <text evidence="18">The sequence shown here is derived from an EMBL/GenBank/DDBJ whole genome shotgun (WGS) entry which is preliminary data.</text>
</comment>
<evidence type="ECO:0000256" key="10">
    <source>
        <dbReference type="ARBA" id="ARBA00022984"/>
    </source>
</evidence>
<evidence type="ECO:0000256" key="14">
    <source>
        <dbReference type="ARBA" id="ARBA00048247"/>
    </source>
</evidence>
<evidence type="ECO:0000256" key="4">
    <source>
        <dbReference type="ARBA" id="ARBA00022490"/>
    </source>
</evidence>
<evidence type="ECO:0000256" key="8">
    <source>
        <dbReference type="ARBA" id="ARBA00022842"/>
    </source>
</evidence>
<dbReference type="GO" id="GO:0009252">
    <property type="term" value="P:peptidoglycan biosynthetic process"/>
    <property type="evidence" value="ECO:0007669"/>
    <property type="project" value="UniProtKB-KW"/>
</dbReference>
<keyword evidence="19" id="KW-1185">Reference proteome</keyword>
<organism evidence="18 19">
    <name type="scientific">Ancrocorticia populi</name>
    <dbReference type="NCBI Taxonomy" id="2175228"/>
    <lineage>
        <taxon>Bacteria</taxon>
        <taxon>Bacillati</taxon>
        <taxon>Actinomycetota</taxon>
        <taxon>Actinomycetes</taxon>
        <taxon>Actinomycetales</taxon>
        <taxon>Actinomycetaceae</taxon>
        <taxon>Ancrocorticia</taxon>
    </lineage>
</organism>
<comment type="function">
    <text evidence="16">Catalyzes the last two sequential reactions in the de novo biosynthetic pathway for UDP-N-acetylglucosamine (UDP-GlcNAc). The C-terminal domain catalyzes the transfer of acetyl group from acetyl coenzyme A to glucosamine-1-phosphate (GlcN-1-P) to produce N-acetylglucosamine-1-phosphate (GlcNAc-1-P), which is converted into UDP-GlcNAc by the transfer of uridine 5-monophosphate (from uridine 5-triphosphate), a reaction catalyzed by the N-terminal domain.</text>
</comment>
<reference evidence="19" key="1">
    <citation type="submission" date="2018-05" db="EMBL/GenBank/DDBJ databases">
        <authorList>
            <person name="Li Y."/>
        </authorList>
    </citation>
    <scope>NUCLEOTIDE SEQUENCE [LARGE SCALE GENOMIC DNA]</scope>
    <source>
        <strain evidence="19">sk1b4</strain>
    </source>
</reference>
<comment type="cofactor">
    <cofactor evidence="1">
        <name>Mg(2+)</name>
        <dbReference type="ChEBI" id="CHEBI:18420"/>
    </cofactor>
</comment>
<keyword evidence="6" id="KW-0548">Nucleotidyltransferase</keyword>
<evidence type="ECO:0000256" key="2">
    <source>
        <dbReference type="ARBA" id="ARBA00007707"/>
    </source>
</evidence>
<keyword evidence="8" id="KW-0460">Magnesium</keyword>
<comment type="catalytic activity">
    <reaction evidence="14">
        <text>alpha-D-glucosamine 1-phosphate + acetyl-CoA = N-acetyl-alpha-D-glucosamine 1-phosphate + CoA + H(+)</text>
        <dbReference type="Rhea" id="RHEA:13725"/>
        <dbReference type="ChEBI" id="CHEBI:15378"/>
        <dbReference type="ChEBI" id="CHEBI:57287"/>
        <dbReference type="ChEBI" id="CHEBI:57288"/>
        <dbReference type="ChEBI" id="CHEBI:57776"/>
        <dbReference type="ChEBI" id="CHEBI:58516"/>
        <dbReference type="EC" id="2.3.1.157"/>
    </reaction>
</comment>
<dbReference type="EMBL" id="QETB01000001">
    <property type="protein sequence ID" value="PWF27769.1"/>
    <property type="molecule type" value="Genomic_DNA"/>
</dbReference>
<keyword evidence="12" id="KW-0012">Acyltransferase</keyword>
<dbReference type="InterPro" id="IPR050065">
    <property type="entry name" value="GlmU-like"/>
</dbReference>
<keyword evidence="11" id="KW-0511">Multifunctional enzyme</keyword>
<keyword evidence="13" id="KW-0961">Cell wall biogenesis/degradation</keyword>
<dbReference type="Pfam" id="PF12804">
    <property type="entry name" value="NTP_transf_3"/>
    <property type="match status" value="1"/>
</dbReference>
<evidence type="ECO:0000259" key="17">
    <source>
        <dbReference type="Pfam" id="PF12804"/>
    </source>
</evidence>
<dbReference type="AlphaFoldDB" id="A0A2V1KES5"/>
<accession>A0A2V1KES5</accession>
<evidence type="ECO:0000256" key="3">
    <source>
        <dbReference type="ARBA" id="ARBA00007947"/>
    </source>
</evidence>
<proteinExistence type="inferred from homology"/>
<comment type="catalytic activity">
    <reaction evidence="15">
        <text>N-acetyl-alpha-D-glucosamine 1-phosphate + UTP + H(+) = UDP-N-acetyl-alpha-D-glucosamine + diphosphate</text>
        <dbReference type="Rhea" id="RHEA:13509"/>
        <dbReference type="ChEBI" id="CHEBI:15378"/>
        <dbReference type="ChEBI" id="CHEBI:33019"/>
        <dbReference type="ChEBI" id="CHEBI:46398"/>
        <dbReference type="ChEBI" id="CHEBI:57705"/>
        <dbReference type="ChEBI" id="CHEBI:57776"/>
        <dbReference type="EC" id="2.7.7.23"/>
    </reaction>
</comment>
<dbReference type="Gene3D" id="3.90.550.10">
    <property type="entry name" value="Spore Coat Polysaccharide Biosynthesis Protein SpsA, Chain A"/>
    <property type="match status" value="1"/>
</dbReference>
<protein>
    <submittedName>
        <fullName evidence="18">UDP-N-acetylglucosamine diphosphorylase</fullName>
    </submittedName>
</protein>
<dbReference type="GO" id="GO:0008360">
    <property type="term" value="P:regulation of cell shape"/>
    <property type="evidence" value="ECO:0007669"/>
    <property type="project" value="UniProtKB-KW"/>
</dbReference>
<evidence type="ECO:0000256" key="7">
    <source>
        <dbReference type="ARBA" id="ARBA00022723"/>
    </source>
</evidence>
<evidence type="ECO:0000256" key="5">
    <source>
        <dbReference type="ARBA" id="ARBA00022679"/>
    </source>
</evidence>
<keyword evidence="10" id="KW-0573">Peptidoglycan synthesis</keyword>
<comment type="similarity">
    <text evidence="3">In the N-terminal section; belongs to the N-acetylglucosamine-1-phosphate uridyltransferase family.</text>
</comment>
<evidence type="ECO:0000313" key="19">
    <source>
        <dbReference type="Proteomes" id="UP000245283"/>
    </source>
</evidence>
<keyword evidence="9" id="KW-0133">Cell shape</keyword>
<evidence type="ECO:0000256" key="13">
    <source>
        <dbReference type="ARBA" id="ARBA00023316"/>
    </source>
</evidence>
<evidence type="ECO:0000256" key="9">
    <source>
        <dbReference type="ARBA" id="ARBA00022960"/>
    </source>
</evidence>
<sequence length="319" mass="33438">MKSATPKVLHEMCGRSLLGHAIHAARGLNPEHVSVVVRHQRDRVAAHALEVDDGLIIADQDEIKGTGRAVWCGLEALPADLEGPIVVMAGDTPLLNTETLAGLVDNLGENAVTVLTTNVPDATGYGRILRDEAGAICGVVEHADASDAQREIREINTSTYAFDAAFLRENLGKLGAANAQGEMYLTDIVELASASGAGVGDLVLEDSWLVEGCNDLAQLATLRGEMNRRIVHDWMVSGVSVIDPATTYIDVDVEIEPDCKILPGTALHGHTRLASGAIVGPGELTDTTVEEGAVASHVVATGAHVPAGSTLPPYSIATR</sequence>
<dbReference type="GO" id="GO:0046872">
    <property type="term" value="F:metal ion binding"/>
    <property type="evidence" value="ECO:0007669"/>
    <property type="project" value="UniProtKB-KW"/>
</dbReference>
<dbReference type="InterPro" id="IPR025877">
    <property type="entry name" value="MobA-like_NTP_Trfase"/>
</dbReference>
<dbReference type="PANTHER" id="PTHR43584:SF3">
    <property type="entry name" value="BIFUNCTIONAL PROTEIN GLMU"/>
    <property type="match status" value="1"/>
</dbReference>
<evidence type="ECO:0000256" key="16">
    <source>
        <dbReference type="ARBA" id="ARBA00049628"/>
    </source>
</evidence>
<evidence type="ECO:0000256" key="12">
    <source>
        <dbReference type="ARBA" id="ARBA00023315"/>
    </source>
</evidence>
<dbReference type="InterPro" id="IPR029044">
    <property type="entry name" value="Nucleotide-diphossugar_trans"/>
</dbReference>
<keyword evidence="5" id="KW-0808">Transferase</keyword>
<evidence type="ECO:0000256" key="15">
    <source>
        <dbReference type="ARBA" id="ARBA00048493"/>
    </source>
</evidence>
<comment type="similarity">
    <text evidence="2">In the C-terminal section; belongs to the transferase hexapeptide repeat family.</text>
</comment>
<dbReference type="GO" id="GO:0071555">
    <property type="term" value="P:cell wall organization"/>
    <property type="evidence" value="ECO:0007669"/>
    <property type="project" value="UniProtKB-KW"/>
</dbReference>
<evidence type="ECO:0000256" key="1">
    <source>
        <dbReference type="ARBA" id="ARBA00001946"/>
    </source>
</evidence>
<dbReference type="CDD" id="cd02540">
    <property type="entry name" value="GT2_GlmU_N_bac"/>
    <property type="match status" value="1"/>
</dbReference>
<dbReference type="GO" id="GO:0003977">
    <property type="term" value="F:UDP-N-acetylglucosamine diphosphorylase activity"/>
    <property type="evidence" value="ECO:0007669"/>
    <property type="project" value="UniProtKB-EC"/>
</dbReference>